<proteinExistence type="predicted"/>
<evidence type="ECO:0000313" key="1">
    <source>
        <dbReference type="EMBL" id="KAI0030448.1"/>
    </source>
</evidence>
<reference evidence="1" key="2">
    <citation type="journal article" date="2022" name="New Phytol.">
        <title>Evolutionary transition to the ectomycorrhizal habit in the genomes of a hyperdiverse lineage of mushroom-forming fungi.</title>
        <authorList>
            <person name="Looney B."/>
            <person name="Miyauchi S."/>
            <person name="Morin E."/>
            <person name="Drula E."/>
            <person name="Courty P.E."/>
            <person name="Kohler A."/>
            <person name="Kuo A."/>
            <person name="LaButti K."/>
            <person name="Pangilinan J."/>
            <person name="Lipzen A."/>
            <person name="Riley R."/>
            <person name="Andreopoulos W."/>
            <person name="He G."/>
            <person name="Johnson J."/>
            <person name="Nolan M."/>
            <person name="Tritt A."/>
            <person name="Barry K.W."/>
            <person name="Grigoriev I.V."/>
            <person name="Nagy L.G."/>
            <person name="Hibbett D."/>
            <person name="Henrissat B."/>
            <person name="Matheny P.B."/>
            <person name="Labbe J."/>
            <person name="Martin F.M."/>
        </authorList>
    </citation>
    <scope>NUCLEOTIDE SEQUENCE</scope>
    <source>
        <strain evidence="1">EC-137</strain>
    </source>
</reference>
<dbReference type="Proteomes" id="UP000814128">
    <property type="component" value="Unassembled WGS sequence"/>
</dbReference>
<name>A0ACB8QF46_9AGAM</name>
<reference evidence="1" key="1">
    <citation type="submission" date="2021-02" db="EMBL/GenBank/DDBJ databases">
        <authorList>
            <consortium name="DOE Joint Genome Institute"/>
            <person name="Ahrendt S."/>
            <person name="Looney B.P."/>
            <person name="Miyauchi S."/>
            <person name="Morin E."/>
            <person name="Drula E."/>
            <person name="Courty P.E."/>
            <person name="Chicoki N."/>
            <person name="Fauchery L."/>
            <person name="Kohler A."/>
            <person name="Kuo A."/>
            <person name="Labutti K."/>
            <person name="Pangilinan J."/>
            <person name="Lipzen A."/>
            <person name="Riley R."/>
            <person name="Andreopoulos W."/>
            <person name="He G."/>
            <person name="Johnson J."/>
            <person name="Barry K.W."/>
            <person name="Grigoriev I.V."/>
            <person name="Nagy L."/>
            <person name="Hibbett D."/>
            <person name="Henrissat B."/>
            <person name="Matheny P.B."/>
            <person name="Labbe J."/>
            <person name="Martin F."/>
        </authorList>
    </citation>
    <scope>NUCLEOTIDE SEQUENCE</scope>
    <source>
        <strain evidence="1">EC-137</strain>
    </source>
</reference>
<keyword evidence="2" id="KW-1185">Reference proteome</keyword>
<organism evidence="1 2">
    <name type="scientific">Vararia minispora EC-137</name>
    <dbReference type="NCBI Taxonomy" id="1314806"/>
    <lineage>
        <taxon>Eukaryota</taxon>
        <taxon>Fungi</taxon>
        <taxon>Dikarya</taxon>
        <taxon>Basidiomycota</taxon>
        <taxon>Agaricomycotina</taxon>
        <taxon>Agaricomycetes</taxon>
        <taxon>Russulales</taxon>
        <taxon>Lachnocladiaceae</taxon>
        <taxon>Vararia</taxon>
    </lineage>
</organism>
<protein>
    <submittedName>
        <fullName evidence="1">Uncharacterized protein</fullName>
    </submittedName>
</protein>
<dbReference type="EMBL" id="MU273621">
    <property type="protein sequence ID" value="KAI0030448.1"/>
    <property type="molecule type" value="Genomic_DNA"/>
</dbReference>
<gene>
    <name evidence="1" type="ORF">K488DRAFT_87751</name>
</gene>
<accession>A0ACB8QF46</accession>
<comment type="caution">
    <text evidence="1">The sequence shown here is derived from an EMBL/GenBank/DDBJ whole genome shotgun (WGS) entry which is preliminary data.</text>
</comment>
<sequence>MLHYRPSLAWLIVLGVVLHQPAHVLAGPTNVTVDDSSVTILFSPPSSWFASTNSSGCAFCLAPADPSVAYKGTWHHGLHILPTSDADDRNNSVAAVSAAASAAASTAASTATNPSASADAGNGGGGGGDKGGTQSKGKGSRRRSTGKDRTRRRSSRLPGRRRDGVPVYSTYYASTSTDAPAVTSTASPFFTQKFDSDDAQFVDSPVFVQFNFSGNAVYVNCLLPLGVPATANNTPTSTNLTFTLDGQAVGNFLHDGSSQASGFQPNAIIFATEGLDLAQHTLRIDLGPDSVFLLDSIVFTQDNISIANSTLNGGTPAVSNLSPAASASDSSSSKDSNVATFGGVLGGVGVLAVIALCTAASIIHRRRRSAKRIAEEREQNADAQSYHTFDEDLESAEGGSTPVHGPQMRGLEPFVPRFFPNTVPSNPPQYAPPQPVTTEDSLDVPPPFSVAISSPEPPLLASIIRRPLDQLQLPAPDALSPAETSDMEEASTTTPLIISYLPRHPRPPSFRSTRSARPSSSALDVPDSQSPDGHDDVSPPPPPPPVEGSNENSR</sequence>
<evidence type="ECO:0000313" key="2">
    <source>
        <dbReference type="Proteomes" id="UP000814128"/>
    </source>
</evidence>